<dbReference type="EMBL" id="JBHTAS010000001">
    <property type="protein sequence ID" value="MFC7140376.1"/>
    <property type="molecule type" value="Genomic_DNA"/>
</dbReference>
<reference evidence="1 2" key="1">
    <citation type="journal article" date="2019" name="Int. J. Syst. Evol. Microbiol.">
        <title>The Global Catalogue of Microorganisms (GCM) 10K type strain sequencing project: providing services to taxonomists for standard genome sequencing and annotation.</title>
        <authorList>
            <consortium name="The Broad Institute Genomics Platform"/>
            <consortium name="The Broad Institute Genome Sequencing Center for Infectious Disease"/>
            <person name="Wu L."/>
            <person name="Ma J."/>
        </authorList>
    </citation>
    <scope>NUCLEOTIDE SEQUENCE [LARGE SCALE GENOMIC DNA]</scope>
    <source>
        <strain evidence="1 2">XZYJT29</strain>
    </source>
</reference>
<organism evidence="1 2">
    <name type="scientific">Halosimplex aquaticum</name>
    <dbReference type="NCBI Taxonomy" id="3026162"/>
    <lineage>
        <taxon>Archaea</taxon>
        <taxon>Methanobacteriati</taxon>
        <taxon>Methanobacteriota</taxon>
        <taxon>Stenosarchaea group</taxon>
        <taxon>Halobacteria</taxon>
        <taxon>Halobacteriales</taxon>
        <taxon>Haloarculaceae</taxon>
        <taxon>Halosimplex</taxon>
    </lineage>
</organism>
<protein>
    <recommendedName>
        <fullName evidence="3">Lipoprotein</fullName>
    </recommendedName>
</protein>
<dbReference type="AlphaFoldDB" id="A0ABD5Y2A0"/>
<name>A0ABD5Y2A0_9EURY</name>
<dbReference type="RefSeq" id="WP_274325934.1">
    <property type="nucleotide sequence ID" value="NZ_CP118158.1"/>
</dbReference>
<accession>A0ABD5Y2A0</accession>
<proteinExistence type="predicted"/>
<evidence type="ECO:0008006" key="3">
    <source>
        <dbReference type="Google" id="ProtNLM"/>
    </source>
</evidence>
<sequence>MHGRTRSAVVAVLVAALLAGCGTAVTPPDSVGVDSPGTYAVEDVHVWTSGSTTEYRSQVVVSGNLRSVDATSNVSIPQINVSFALAGGETRTVQAVYELERRQTAYADLGNATLAPDERIPVRAVFDPAEGVTVRNATIHVAA</sequence>
<evidence type="ECO:0000313" key="1">
    <source>
        <dbReference type="EMBL" id="MFC7140376.1"/>
    </source>
</evidence>
<dbReference type="Proteomes" id="UP001596432">
    <property type="component" value="Unassembled WGS sequence"/>
</dbReference>
<dbReference type="PROSITE" id="PS51257">
    <property type="entry name" value="PROKAR_LIPOPROTEIN"/>
    <property type="match status" value="1"/>
</dbReference>
<gene>
    <name evidence="1" type="ORF">ACFQMA_11120</name>
</gene>
<comment type="caution">
    <text evidence="1">The sequence shown here is derived from an EMBL/GenBank/DDBJ whole genome shotgun (WGS) entry which is preliminary data.</text>
</comment>
<keyword evidence="2" id="KW-1185">Reference proteome</keyword>
<dbReference type="GeneID" id="78820664"/>
<evidence type="ECO:0000313" key="2">
    <source>
        <dbReference type="Proteomes" id="UP001596432"/>
    </source>
</evidence>